<evidence type="ECO:0000313" key="2">
    <source>
        <dbReference type="EMBL" id="KAJ8401034.1"/>
    </source>
</evidence>
<evidence type="ECO:0000256" key="1">
    <source>
        <dbReference type="SAM" id="MobiDB-lite"/>
    </source>
</evidence>
<organism evidence="2 3">
    <name type="scientific">Aldrovandia affinis</name>
    <dbReference type="NCBI Taxonomy" id="143900"/>
    <lineage>
        <taxon>Eukaryota</taxon>
        <taxon>Metazoa</taxon>
        <taxon>Chordata</taxon>
        <taxon>Craniata</taxon>
        <taxon>Vertebrata</taxon>
        <taxon>Euteleostomi</taxon>
        <taxon>Actinopterygii</taxon>
        <taxon>Neopterygii</taxon>
        <taxon>Teleostei</taxon>
        <taxon>Notacanthiformes</taxon>
        <taxon>Halosauridae</taxon>
        <taxon>Aldrovandia</taxon>
    </lineage>
</organism>
<keyword evidence="3" id="KW-1185">Reference proteome</keyword>
<reference evidence="2" key="1">
    <citation type="journal article" date="2023" name="Science">
        <title>Genome structures resolve the early diversification of teleost fishes.</title>
        <authorList>
            <person name="Parey E."/>
            <person name="Louis A."/>
            <person name="Montfort J."/>
            <person name="Bouchez O."/>
            <person name="Roques C."/>
            <person name="Iampietro C."/>
            <person name="Lluch J."/>
            <person name="Castinel A."/>
            <person name="Donnadieu C."/>
            <person name="Desvignes T."/>
            <person name="Floi Bucao C."/>
            <person name="Jouanno E."/>
            <person name="Wen M."/>
            <person name="Mejri S."/>
            <person name="Dirks R."/>
            <person name="Jansen H."/>
            <person name="Henkel C."/>
            <person name="Chen W.J."/>
            <person name="Zahm M."/>
            <person name="Cabau C."/>
            <person name="Klopp C."/>
            <person name="Thompson A.W."/>
            <person name="Robinson-Rechavi M."/>
            <person name="Braasch I."/>
            <person name="Lecointre G."/>
            <person name="Bobe J."/>
            <person name="Postlethwait J.H."/>
            <person name="Berthelot C."/>
            <person name="Roest Crollius H."/>
            <person name="Guiguen Y."/>
        </authorList>
    </citation>
    <scope>NUCLEOTIDE SEQUENCE</scope>
    <source>
        <strain evidence="2">NC1722</strain>
    </source>
</reference>
<name>A0AAD7SED0_9TELE</name>
<sequence>MLGELDRFPDVVPGDAGSEVFTGSDACTRFQRNWQSARSANGTAEQSNMTGESMLARCQAGCSKAAVWNTKRALNALPDQPAHERGGTRRGRGALLSPERAGESKRRNAQQPHRGRDRGGLLG</sequence>
<proteinExistence type="predicted"/>
<accession>A0AAD7SED0</accession>
<dbReference type="Proteomes" id="UP001221898">
    <property type="component" value="Unassembled WGS sequence"/>
</dbReference>
<evidence type="ECO:0000313" key="3">
    <source>
        <dbReference type="Proteomes" id="UP001221898"/>
    </source>
</evidence>
<comment type="caution">
    <text evidence="2">The sequence shown here is derived from an EMBL/GenBank/DDBJ whole genome shotgun (WGS) entry which is preliminary data.</text>
</comment>
<gene>
    <name evidence="2" type="ORF">AAFF_G00389910</name>
</gene>
<dbReference type="AlphaFoldDB" id="A0AAD7SED0"/>
<protein>
    <submittedName>
        <fullName evidence="2">Uncharacterized protein</fullName>
    </submittedName>
</protein>
<feature type="region of interest" description="Disordered" evidence="1">
    <location>
        <begin position="76"/>
        <end position="123"/>
    </location>
</feature>
<dbReference type="EMBL" id="JAINUG010000073">
    <property type="protein sequence ID" value="KAJ8401034.1"/>
    <property type="molecule type" value="Genomic_DNA"/>
</dbReference>